<dbReference type="EMBL" id="CP002116">
    <property type="protein sequence ID" value="ADK81126.1"/>
    <property type="molecule type" value="Genomic_DNA"/>
</dbReference>
<evidence type="ECO:0000313" key="2">
    <source>
        <dbReference type="Proteomes" id="UP000002318"/>
    </source>
</evidence>
<protein>
    <submittedName>
        <fullName evidence="1">Uncharacterized protein</fullName>
    </submittedName>
</protein>
<accession>E1R1I5</accession>
<dbReference type="RefSeq" id="WP_013254590.1">
    <property type="nucleotide sequence ID" value="NC_014364.1"/>
</dbReference>
<sequence>METVTVTFSIEKPDLADYNQLYPKMPCNTEKKQNLFEVITDARNICGALQFTESTGSSPVAFYEKQIQSMIDSGTLSELDWNEKQFVGTSTSVVMQSNGWNKTGRKQRFSKGIFKSAELYSR</sequence>
<evidence type="ECO:0000313" key="1">
    <source>
        <dbReference type="EMBL" id="ADK81126.1"/>
    </source>
</evidence>
<dbReference type="HOGENOM" id="CLU_2025291_0_0_12"/>
<name>E1R1I5_SEDSS</name>
<organism evidence="1 2">
    <name type="scientific">Sediminispirochaeta smaragdinae (strain DSM 11293 / JCM 15392 / SEBR 4228)</name>
    <name type="common">Spirochaeta smaragdinae</name>
    <dbReference type="NCBI Taxonomy" id="573413"/>
    <lineage>
        <taxon>Bacteria</taxon>
        <taxon>Pseudomonadati</taxon>
        <taxon>Spirochaetota</taxon>
        <taxon>Spirochaetia</taxon>
        <taxon>Spirochaetales</taxon>
        <taxon>Spirochaetaceae</taxon>
        <taxon>Sediminispirochaeta</taxon>
    </lineage>
</organism>
<keyword evidence="2" id="KW-1185">Reference proteome</keyword>
<dbReference type="Proteomes" id="UP000002318">
    <property type="component" value="Chromosome"/>
</dbReference>
<proteinExistence type="predicted"/>
<dbReference type="KEGG" id="ssm:Spirs_2004"/>
<gene>
    <name evidence="1" type="ordered locus">Spirs_2004</name>
</gene>
<dbReference type="STRING" id="573413.Spirs_2004"/>
<reference evidence="1 2" key="1">
    <citation type="journal article" date="2010" name="Stand. Genomic Sci.">
        <title>Complete genome sequence of Spirochaeta smaragdinae type strain (SEBR 4228).</title>
        <authorList>
            <person name="Mavromatis K."/>
            <person name="Yasawong M."/>
            <person name="Chertkov O."/>
            <person name="Lapidus A."/>
            <person name="Lucas S."/>
            <person name="Nolan M."/>
            <person name="Del Rio T.G."/>
            <person name="Tice H."/>
            <person name="Cheng J.F."/>
            <person name="Pitluck S."/>
            <person name="Liolios K."/>
            <person name="Ivanova N."/>
            <person name="Tapia R."/>
            <person name="Han C."/>
            <person name="Bruce D."/>
            <person name="Goodwin L."/>
            <person name="Pati A."/>
            <person name="Chen A."/>
            <person name="Palaniappan K."/>
            <person name="Land M."/>
            <person name="Hauser L."/>
            <person name="Chang Y.J."/>
            <person name="Jeffries C.D."/>
            <person name="Detter J.C."/>
            <person name="Rohde M."/>
            <person name="Brambilla E."/>
            <person name="Spring S."/>
            <person name="Goker M."/>
            <person name="Sikorski J."/>
            <person name="Woyke T."/>
            <person name="Bristow J."/>
            <person name="Eisen J.A."/>
            <person name="Markowitz V."/>
            <person name="Hugenholtz P."/>
            <person name="Klenk H.P."/>
            <person name="Kyrpides N.C."/>
        </authorList>
    </citation>
    <scope>NUCLEOTIDE SEQUENCE [LARGE SCALE GENOMIC DNA]</scope>
    <source>
        <strain evidence="2">DSM 11293 / JCM 15392 / SEBR 4228</strain>
    </source>
</reference>
<dbReference type="AlphaFoldDB" id="E1R1I5"/>